<feature type="region of interest" description="Disordered" evidence="1">
    <location>
        <begin position="121"/>
        <end position="154"/>
    </location>
</feature>
<sequence length="212" mass="22082">MPPLRCSGKHSDAPHTPAMLAINPTPDSRTCPCWSSIRRQAQCSTTPRAAVLHSITLPEPELFRDGASPSSTAALADARPHAVHVNRGITSISSAAGTMLMVRSAAENARYVVMRIHSSAEDTTRGAMAPPPHGPRRGAVWGHSGKGTEGTLDDPVRSRIQMSAMGPGSAVASGGSAGDVNVEVTDYFEGGAQTGRELAEIAVHDDNCQVGP</sequence>
<evidence type="ECO:0000313" key="3">
    <source>
        <dbReference type="Proteomes" id="UP000076532"/>
    </source>
</evidence>
<keyword evidence="3" id="KW-1185">Reference proteome</keyword>
<evidence type="ECO:0000256" key="1">
    <source>
        <dbReference type="SAM" id="MobiDB-lite"/>
    </source>
</evidence>
<gene>
    <name evidence="2" type="ORF">FIBSPDRAFT_924591</name>
</gene>
<reference evidence="2 3" key="1">
    <citation type="journal article" date="2016" name="Mol. Biol. Evol.">
        <title>Comparative Genomics of Early-Diverging Mushroom-Forming Fungi Provides Insights into the Origins of Lignocellulose Decay Capabilities.</title>
        <authorList>
            <person name="Nagy L.G."/>
            <person name="Riley R."/>
            <person name="Tritt A."/>
            <person name="Adam C."/>
            <person name="Daum C."/>
            <person name="Floudas D."/>
            <person name="Sun H."/>
            <person name="Yadav J.S."/>
            <person name="Pangilinan J."/>
            <person name="Larsson K.H."/>
            <person name="Matsuura K."/>
            <person name="Barry K."/>
            <person name="Labutti K."/>
            <person name="Kuo R."/>
            <person name="Ohm R.A."/>
            <person name="Bhattacharya S.S."/>
            <person name="Shirouzu T."/>
            <person name="Yoshinaga Y."/>
            <person name="Martin F.M."/>
            <person name="Grigoriev I.V."/>
            <person name="Hibbett D.S."/>
        </authorList>
    </citation>
    <scope>NUCLEOTIDE SEQUENCE [LARGE SCALE GENOMIC DNA]</scope>
    <source>
        <strain evidence="2 3">CBS 109695</strain>
    </source>
</reference>
<organism evidence="2 3">
    <name type="scientific">Athelia psychrophila</name>
    <dbReference type="NCBI Taxonomy" id="1759441"/>
    <lineage>
        <taxon>Eukaryota</taxon>
        <taxon>Fungi</taxon>
        <taxon>Dikarya</taxon>
        <taxon>Basidiomycota</taxon>
        <taxon>Agaricomycotina</taxon>
        <taxon>Agaricomycetes</taxon>
        <taxon>Agaricomycetidae</taxon>
        <taxon>Atheliales</taxon>
        <taxon>Atheliaceae</taxon>
        <taxon>Athelia</taxon>
    </lineage>
</organism>
<dbReference type="Proteomes" id="UP000076532">
    <property type="component" value="Unassembled WGS sequence"/>
</dbReference>
<protein>
    <submittedName>
        <fullName evidence="2">Uncharacterized protein</fullName>
    </submittedName>
</protein>
<dbReference type="AlphaFoldDB" id="A0A166WDD4"/>
<proteinExistence type="predicted"/>
<accession>A0A166WDD4</accession>
<evidence type="ECO:0000313" key="2">
    <source>
        <dbReference type="EMBL" id="KZP33642.1"/>
    </source>
</evidence>
<dbReference type="EMBL" id="KV417482">
    <property type="protein sequence ID" value="KZP33642.1"/>
    <property type="molecule type" value="Genomic_DNA"/>
</dbReference>
<name>A0A166WDD4_9AGAM</name>